<reference evidence="2" key="2">
    <citation type="submission" date="2021-04" db="EMBL/GenBank/DDBJ databases">
        <authorList>
            <person name="Gilroy R."/>
        </authorList>
    </citation>
    <scope>NUCLEOTIDE SEQUENCE</scope>
    <source>
        <strain evidence="2">ChiBcec16_6824</strain>
    </source>
</reference>
<feature type="compositionally biased region" description="Basic and acidic residues" evidence="1">
    <location>
        <begin position="122"/>
        <end position="133"/>
    </location>
</feature>
<dbReference type="Pfam" id="PF09579">
    <property type="entry name" value="Spore_YtfJ"/>
    <property type="match status" value="1"/>
</dbReference>
<dbReference type="PANTHER" id="PTHR39162">
    <property type="entry name" value="GLL3345 PROTEIN"/>
    <property type="match status" value="1"/>
</dbReference>
<dbReference type="PANTHER" id="PTHR39162:SF1">
    <property type="entry name" value="SPORULATION PROTEIN YTFJ"/>
    <property type="match status" value="1"/>
</dbReference>
<reference evidence="2" key="1">
    <citation type="journal article" date="2021" name="PeerJ">
        <title>Extensive microbial diversity within the chicken gut microbiome revealed by metagenomics and culture.</title>
        <authorList>
            <person name="Gilroy R."/>
            <person name="Ravi A."/>
            <person name="Getino M."/>
            <person name="Pursley I."/>
            <person name="Horton D.L."/>
            <person name="Alikhan N.F."/>
            <person name="Baker D."/>
            <person name="Gharbi K."/>
            <person name="Hall N."/>
            <person name="Watson M."/>
            <person name="Adriaenssens E.M."/>
            <person name="Foster-Nyarko E."/>
            <person name="Jarju S."/>
            <person name="Secka A."/>
            <person name="Antonio M."/>
            <person name="Oren A."/>
            <person name="Chaudhuri R.R."/>
            <person name="La Ragione R."/>
            <person name="Hildebrand F."/>
            <person name="Pallen M.J."/>
        </authorList>
    </citation>
    <scope>NUCLEOTIDE SEQUENCE</scope>
    <source>
        <strain evidence="2">ChiBcec16_6824</strain>
    </source>
</reference>
<dbReference type="NCBIfam" id="TIGR02874">
    <property type="entry name" value="spore_ytfJ"/>
    <property type="match status" value="1"/>
</dbReference>
<dbReference type="EMBL" id="DXDX01000069">
    <property type="protein sequence ID" value="HIY21000.1"/>
    <property type="molecule type" value="Genomic_DNA"/>
</dbReference>
<proteinExistence type="predicted"/>
<organism evidence="2 3">
    <name type="scientific">Candidatus Flavonifractor merdigallinarum</name>
    <dbReference type="NCBI Taxonomy" id="2838589"/>
    <lineage>
        <taxon>Bacteria</taxon>
        <taxon>Bacillati</taxon>
        <taxon>Bacillota</taxon>
        <taxon>Clostridia</taxon>
        <taxon>Eubacteriales</taxon>
        <taxon>Oscillospiraceae</taxon>
        <taxon>Flavonifractor</taxon>
    </lineage>
</organism>
<dbReference type="PIRSF" id="PIRSF021377">
    <property type="entry name" value="YtfJ"/>
    <property type="match status" value="1"/>
</dbReference>
<evidence type="ECO:0000313" key="3">
    <source>
        <dbReference type="Proteomes" id="UP000823868"/>
    </source>
</evidence>
<feature type="compositionally biased region" description="Acidic residues" evidence="1">
    <location>
        <begin position="134"/>
        <end position="143"/>
    </location>
</feature>
<gene>
    <name evidence="2" type="primary">ytfJ</name>
    <name evidence="2" type="ORF">H9841_03745</name>
</gene>
<dbReference type="Proteomes" id="UP000823868">
    <property type="component" value="Unassembled WGS sequence"/>
</dbReference>
<protein>
    <submittedName>
        <fullName evidence="2">GerW family sporulation protein</fullName>
    </submittedName>
</protein>
<accession>A0A9D1Y826</accession>
<dbReference type="AlphaFoldDB" id="A0A9D1Y826"/>
<dbReference type="InterPro" id="IPR014229">
    <property type="entry name" value="Spore_YtfJ"/>
</dbReference>
<evidence type="ECO:0000313" key="2">
    <source>
        <dbReference type="EMBL" id="HIY21000.1"/>
    </source>
</evidence>
<feature type="region of interest" description="Disordered" evidence="1">
    <location>
        <begin position="122"/>
        <end position="143"/>
    </location>
</feature>
<name>A0A9D1Y826_9FIRM</name>
<evidence type="ECO:0000256" key="1">
    <source>
        <dbReference type="SAM" id="MobiDB-lite"/>
    </source>
</evidence>
<sequence>MENKNAINDLMSTTMEKIREMVDVNTVVGDPIEAGGVTILPISQVSVGFASGGSDLDLKGQKEKSNNIFGGGGGASVKVKPVSFLVIKGDTVRLLPVAQPAVGAADRVVEMVPELIDRLTDYLDSRKRDKEEETQAEEENPSL</sequence>
<comment type="caution">
    <text evidence="2">The sequence shown here is derived from an EMBL/GenBank/DDBJ whole genome shotgun (WGS) entry which is preliminary data.</text>
</comment>